<dbReference type="Proteomes" id="UP001500655">
    <property type="component" value="Unassembled WGS sequence"/>
</dbReference>
<evidence type="ECO:0000256" key="1">
    <source>
        <dbReference type="SAM" id="SignalP"/>
    </source>
</evidence>
<evidence type="ECO:0000313" key="3">
    <source>
        <dbReference type="Proteomes" id="UP001500655"/>
    </source>
</evidence>
<evidence type="ECO:0000313" key="2">
    <source>
        <dbReference type="EMBL" id="GAA1753780.1"/>
    </source>
</evidence>
<name>A0ABN2KDT4_9ACTN</name>
<protein>
    <recommendedName>
        <fullName evidence="4">Lipoprotein</fullName>
    </recommendedName>
</protein>
<accession>A0ABN2KDT4</accession>
<keyword evidence="1" id="KW-0732">Signal</keyword>
<keyword evidence="3" id="KW-1185">Reference proteome</keyword>
<comment type="caution">
    <text evidence="2">The sequence shown here is derived from an EMBL/GenBank/DDBJ whole genome shotgun (WGS) entry which is preliminary data.</text>
</comment>
<gene>
    <name evidence="2" type="ORF">GCM10009681_26000</name>
</gene>
<feature type="signal peptide" evidence="1">
    <location>
        <begin position="1"/>
        <end position="21"/>
    </location>
</feature>
<organism evidence="2 3">
    <name type="scientific">Luedemannella helvata</name>
    <dbReference type="NCBI Taxonomy" id="349315"/>
    <lineage>
        <taxon>Bacteria</taxon>
        <taxon>Bacillati</taxon>
        <taxon>Actinomycetota</taxon>
        <taxon>Actinomycetes</taxon>
        <taxon>Micromonosporales</taxon>
        <taxon>Micromonosporaceae</taxon>
        <taxon>Luedemannella</taxon>
    </lineage>
</organism>
<dbReference type="RefSeq" id="WP_344080762.1">
    <property type="nucleotide sequence ID" value="NZ_BAAALS010000011.1"/>
</dbReference>
<dbReference type="EMBL" id="BAAALS010000011">
    <property type="protein sequence ID" value="GAA1753780.1"/>
    <property type="molecule type" value="Genomic_DNA"/>
</dbReference>
<dbReference type="PROSITE" id="PS51257">
    <property type="entry name" value="PROKAR_LIPOPROTEIN"/>
    <property type="match status" value="1"/>
</dbReference>
<proteinExistence type="predicted"/>
<evidence type="ECO:0008006" key="4">
    <source>
        <dbReference type="Google" id="ProtNLM"/>
    </source>
</evidence>
<reference evidence="2 3" key="1">
    <citation type="journal article" date="2019" name="Int. J. Syst. Evol. Microbiol.">
        <title>The Global Catalogue of Microorganisms (GCM) 10K type strain sequencing project: providing services to taxonomists for standard genome sequencing and annotation.</title>
        <authorList>
            <consortium name="The Broad Institute Genomics Platform"/>
            <consortium name="The Broad Institute Genome Sequencing Center for Infectious Disease"/>
            <person name="Wu L."/>
            <person name="Ma J."/>
        </authorList>
    </citation>
    <scope>NUCLEOTIDE SEQUENCE [LARGE SCALE GENOMIC DNA]</scope>
    <source>
        <strain evidence="2 3">JCM 13249</strain>
    </source>
</reference>
<feature type="chain" id="PRO_5046294698" description="Lipoprotein" evidence="1">
    <location>
        <begin position="22"/>
        <end position="200"/>
    </location>
</feature>
<sequence length="200" mass="21286">MTRTPLRRWAAGALGVLAALAGCDRATDPPAPTLDVTLTVQARQEAGALLIEYTLLNREQKAIVAFTGVPRSETHEPGNVDLDAVYVTARDDDKVEIAKRVFGLPKDLHPAVRFIVEGTIVPAGVSFGETVRVPLPLAARRPYVSDATLPAQVRQAVFCVGVATEGTVQPEPQSATLFTHSDPVAAAQQLICSDPFPVTP</sequence>